<keyword evidence="3" id="KW-0378">Hydrolase</keyword>
<keyword evidence="4" id="KW-1185">Reference proteome</keyword>
<gene>
    <name evidence="3" type="ORF">B0T11DRAFT_92199</name>
</gene>
<dbReference type="Pfam" id="PF01738">
    <property type="entry name" value="DLH"/>
    <property type="match status" value="1"/>
</dbReference>
<feature type="domain" description="Dienelactone hydrolase" evidence="2">
    <location>
        <begin position="45"/>
        <end position="254"/>
    </location>
</feature>
<evidence type="ECO:0000313" key="4">
    <source>
        <dbReference type="Proteomes" id="UP000813385"/>
    </source>
</evidence>
<evidence type="ECO:0000259" key="2">
    <source>
        <dbReference type="Pfam" id="PF01738"/>
    </source>
</evidence>
<comment type="caution">
    <text evidence="3">The sequence shown here is derived from an EMBL/GenBank/DDBJ whole genome shotgun (WGS) entry which is preliminary data.</text>
</comment>
<dbReference type="InterPro" id="IPR002925">
    <property type="entry name" value="Dienelactn_hydro"/>
</dbReference>
<proteinExistence type="predicted"/>
<dbReference type="InterPro" id="IPR029058">
    <property type="entry name" value="AB_hydrolase_fold"/>
</dbReference>
<evidence type="ECO:0000313" key="3">
    <source>
        <dbReference type="EMBL" id="KAH7363228.1"/>
    </source>
</evidence>
<feature type="chain" id="PRO_5035474814" evidence="1">
    <location>
        <begin position="20"/>
        <end position="258"/>
    </location>
</feature>
<sequence>MHPTRVLLALSSVFAAATAYVGEAPNIIKHDGKPVGKSSFIDGVEMYISRPKGKRSDTAVLYLPDAFGIPLLQNRLLVDSFARAGFLTVMPDIFRGDPAPHDITFDAAEFLSKHNPNTTDPVVETTINYIRNKLGVKHVAVTGYCFGGRYAFRFLAKGRGADVGFTAHPSLLQDDEVLAIDGPIAIAAAEIDSLFEPERRLTVEGLLGQTAQPFQINLYSGTQHGFGTRGNVSIPEQKFGKEEAFWQAVRWFNAWSDA</sequence>
<dbReference type="SUPFAM" id="SSF53474">
    <property type="entry name" value="alpha/beta-Hydrolases"/>
    <property type="match status" value="1"/>
</dbReference>
<dbReference type="Proteomes" id="UP000813385">
    <property type="component" value="Unassembled WGS sequence"/>
</dbReference>
<dbReference type="PANTHER" id="PTHR17630">
    <property type="entry name" value="DIENELACTONE HYDROLASE"/>
    <property type="match status" value="1"/>
</dbReference>
<dbReference type="GO" id="GO:0016787">
    <property type="term" value="F:hydrolase activity"/>
    <property type="evidence" value="ECO:0007669"/>
    <property type="project" value="UniProtKB-KW"/>
</dbReference>
<accession>A0A8K0TFW2</accession>
<reference evidence="3" key="1">
    <citation type="journal article" date="2021" name="Nat. Commun.">
        <title>Genetic determinants of endophytism in the Arabidopsis root mycobiome.</title>
        <authorList>
            <person name="Mesny F."/>
            <person name="Miyauchi S."/>
            <person name="Thiergart T."/>
            <person name="Pickel B."/>
            <person name="Atanasova L."/>
            <person name="Karlsson M."/>
            <person name="Huettel B."/>
            <person name="Barry K.W."/>
            <person name="Haridas S."/>
            <person name="Chen C."/>
            <person name="Bauer D."/>
            <person name="Andreopoulos W."/>
            <person name="Pangilinan J."/>
            <person name="LaButti K."/>
            <person name="Riley R."/>
            <person name="Lipzen A."/>
            <person name="Clum A."/>
            <person name="Drula E."/>
            <person name="Henrissat B."/>
            <person name="Kohler A."/>
            <person name="Grigoriev I.V."/>
            <person name="Martin F.M."/>
            <person name="Hacquard S."/>
        </authorList>
    </citation>
    <scope>NUCLEOTIDE SEQUENCE</scope>
    <source>
        <strain evidence="3">MPI-CAGE-AT-0016</strain>
    </source>
</reference>
<dbReference type="EMBL" id="JAGPXD010000003">
    <property type="protein sequence ID" value="KAH7363228.1"/>
    <property type="molecule type" value="Genomic_DNA"/>
</dbReference>
<protein>
    <submittedName>
        <fullName evidence="3">Dienelactone hydrolase</fullName>
    </submittedName>
</protein>
<keyword evidence="1" id="KW-0732">Signal</keyword>
<dbReference type="PANTHER" id="PTHR17630:SF44">
    <property type="entry name" value="PROTEIN AIM2"/>
    <property type="match status" value="1"/>
</dbReference>
<evidence type="ECO:0000256" key="1">
    <source>
        <dbReference type="SAM" id="SignalP"/>
    </source>
</evidence>
<feature type="signal peptide" evidence="1">
    <location>
        <begin position="1"/>
        <end position="19"/>
    </location>
</feature>
<organism evidence="3 4">
    <name type="scientific">Plectosphaerella cucumerina</name>
    <dbReference type="NCBI Taxonomy" id="40658"/>
    <lineage>
        <taxon>Eukaryota</taxon>
        <taxon>Fungi</taxon>
        <taxon>Dikarya</taxon>
        <taxon>Ascomycota</taxon>
        <taxon>Pezizomycotina</taxon>
        <taxon>Sordariomycetes</taxon>
        <taxon>Hypocreomycetidae</taxon>
        <taxon>Glomerellales</taxon>
        <taxon>Plectosphaerellaceae</taxon>
        <taxon>Plectosphaerella</taxon>
    </lineage>
</organism>
<name>A0A8K0TFW2_9PEZI</name>
<dbReference type="Gene3D" id="3.40.50.1820">
    <property type="entry name" value="alpha/beta hydrolase"/>
    <property type="match status" value="1"/>
</dbReference>
<dbReference type="AlphaFoldDB" id="A0A8K0TFW2"/>
<dbReference type="OrthoDB" id="17560at2759"/>